<feature type="compositionally biased region" description="Pro residues" evidence="1">
    <location>
        <begin position="194"/>
        <end position="206"/>
    </location>
</feature>
<gene>
    <name evidence="2" type="ORF">PVAP13_9KG319357</name>
</gene>
<reference evidence="2" key="1">
    <citation type="submission" date="2020-05" db="EMBL/GenBank/DDBJ databases">
        <title>WGS assembly of Panicum virgatum.</title>
        <authorList>
            <person name="Lovell J.T."/>
            <person name="Jenkins J."/>
            <person name="Shu S."/>
            <person name="Juenger T.E."/>
            <person name="Schmutz J."/>
        </authorList>
    </citation>
    <scope>NUCLEOTIDE SEQUENCE</scope>
    <source>
        <strain evidence="2">AP13</strain>
    </source>
</reference>
<dbReference type="Proteomes" id="UP000823388">
    <property type="component" value="Chromosome 9K"/>
</dbReference>
<dbReference type="AlphaFoldDB" id="A0A8T0NN11"/>
<feature type="region of interest" description="Disordered" evidence="1">
    <location>
        <begin position="38"/>
        <end position="172"/>
    </location>
</feature>
<name>A0A8T0NN11_PANVG</name>
<comment type="caution">
    <text evidence="2">The sequence shown here is derived from an EMBL/GenBank/DDBJ whole genome shotgun (WGS) entry which is preliminary data.</text>
</comment>
<accession>A0A8T0NN11</accession>
<keyword evidence="3" id="KW-1185">Reference proteome</keyword>
<organism evidence="2 3">
    <name type="scientific">Panicum virgatum</name>
    <name type="common">Blackwell switchgrass</name>
    <dbReference type="NCBI Taxonomy" id="38727"/>
    <lineage>
        <taxon>Eukaryota</taxon>
        <taxon>Viridiplantae</taxon>
        <taxon>Streptophyta</taxon>
        <taxon>Embryophyta</taxon>
        <taxon>Tracheophyta</taxon>
        <taxon>Spermatophyta</taxon>
        <taxon>Magnoliopsida</taxon>
        <taxon>Liliopsida</taxon>
        <taxon>Poales</taxon>
        <taxon>Poaceae</taxon>
        <taxon>PACMAD clade</taxon>
        <taxon>Panicoideae</taxon>
        <taxon>Panicodae</taxon>
        <taxon>Paniceae</taxon>
        <taxon>Panicinae</taxon>
        <taxon>Panicum</taxon>
        <taxon>Panicum sect. Hiantes</taxon>
    </lineage>
</organism>
<evidence type="ECO:0000313" key="2">
    <source>
        <dbReference type="EMBL" id="KAG2550780.1"/>
    </source>
</evidence>
<feature type="compositionally biased region" description="Pro residues" evidence="1">
    <location>
        <begin position="133"/>
        <end position="147"/>
    </location>
</feature>
<protein>
    <submittedName>
        <fullName evidence="2">Uncharacterized protein</fullName>
    </submittedName>
</protein>
<dbReference type="EMBL" id="CM029053">
    <property type="protein sequence ID" value="KAG2550780.1"/>
    <property type="molecule type" value="Genomic_DNA"/>
</dbReference>
<feature type="compositionally biased region" description="Basic residues" evidence="1">
    <location>
        <begin position="63"/>
        <end position="72"/>
    </location>
</feature>
<evidence type="ECO:0000313" key="3">
    <source>
        <dbReference type="Proteomes" id="UP000823388"/>
    </source>
</evidence>
<feature type="region of interest" description="Disordered" evidence="1">
    <location>
        <begin position="186"/>
        <end position="272"/>
    </location>
</feature>
<evidence type="ECO:0000256" key="1">
    <source>
        <dbReference type="SAM" id="MobiDB-lite"/>
    </source>
</evidence>
<sequence>MTQKPVTSVVEVAPLHDRASRGVSMCQLHMAVAQLRRQPPPLNQQHVAPKTPLHHSQPLPRLHPGHAAHRRQPQAGQTRLATASRVVMAPPAHQPRRPPCSVATEQRKEPSRTSTPGVNRRRRRSRLPTNLGPHPPDPASPEPPAPPQAGGESHGTSCGRAAKGLAPNVRTPTPLHTALERARRAELLQAAPHADPPPGTPDPSPPGSHHRHDRSWRVGDGGRRTPGPTRGAPPPPSLQAHRSTLLRRRQGGEKAREGWRRRRAGGATRITP</sequence>
<proteinExistence type="predicted"/>